<accession>A0A127Q8X9</accession>
<dbReference type="KEGG" id="cpra:CPter91_4173"/>
<dbReference type="InterPro" id="IPR051459">
    <property type="entry name" value="Cytochrome_c-type_DH"/>
</dbReference>
<dbReference type="PIRSF" id="PIRSF000018">
    <property type="entry name" value="Mb_ADH_cyt_c"/>
    <property type="match status" value="1"/>
</dbReference>
<feature type="domain" description="Cytochrome c" evidence="6">
    <location>
        <begin position="323"/>
        <end position="413"/>
    </location>
</feature>
<reference evidence="7 8" key="1">
    <citation type="submission" date="2015-11" db="EMBL/GenBank/DDBJ databases">
        <title>Exploring the genomic traits of fungus-feeding bacterial genus Collimonas.</title>
        <authorList>
            <person name="Song C."/>
            <person name="Schmidt R."/>
            <person name="de Jager V."/>
            <person name="Krzyzanowska D."/>
            <person name="Jongedijk E."/>
            <person name="Cankar K."/>
            <person name="Beekwilder J."/>
            <person name="van Veen A."/>
            <person name="de Boer W."/>
            <person name="van Veen J.A."/>
            <person name="Garbeva P."/>
        </authorList>
    </citation>
    <scope>NUCLEOTIDE SEQUENCE [LARGE SCALE GENOMIC DNA]</scope>
    <source>
        <strain evidence="7 8">Ter91</strain>
    </source>
</reference>
<dbReference type="STRING" id="279113.CPter91_4173"/>
<feature type="binding site" description="axial binding residue" evidence="5">
    <location>
        <position position="67"/>
    </location>
    <ligand>
        <name>heme c</name>
        <dbReference type="ChEBI" id="CHEBI:61717"/>
        <label>1</label>
    </ligand>
    <ligandPart>
        <name>Fe</name>
        <dbReference type="ChEBI" id="CHEBI:18248"/>
    </ligandPart>
</feature>
<dbReference type="SUPFAM" id="SSF46626">
    <property type="entry name" value="Cytochrome c"/>
    <property type="match status" value="3"/>
</dbReference>
<feature type="binding site" description="covalent" evidence="4">
    <location>
        <position position="209"/>
    </location>
    <ligand>
        <name>heme c</name>
        <dbReference type="ChEBI" id="CHEBI:61717"/>
        <label>2</label>
    </ligand>
</feature>
<name>A0A127Q8X9_9BURK</name>
<evidence type="ECO:0000256" key="3">
    <source>
        <dbReference type="ARBA" id="ARBA00023004"/>
    </source>
</evidence>
<feature type="binding site" description="covalent" evidence="4">
    <location>
        <position position="212"/>
    </location>
    <ligand>
        <name>heme c</name>
        <dbReference type="ChEBI" id="CHEBI:61717"/>
        <label>2</label>
    </ligand>
</feature>
<evidence type="ECO:0000256" key="2">
    <source>
        <dbReference type="ARBA" id="ARBA00022723"/>
    </source>
</evidence>
<dbReference type="Pfam" id="PF00034">
    <property type="entry name" value="Cytochrom_C"/>
    <property type="match status" value="2"/>
</dbReference>
<evidence type="ECO:0000259" key="6">
    <source>
        <dbReference type="PROSITE" id="PS51007"/>
    </source>
</evidence>
<keyword evidence="1 4" id="KW-0349">Heme</keyword>
<feature type="binding site" description="covalent" evidence="4">
    <location>
        <position position="339"/>
    </location>
    <ligand>
        <name>heme c</name>
        <dbReference type="ChEBI" id="CHEBI:61717"/>
        <label>3</label>
    </ligand>
</feature>
<dbReference type="Gene3D" id="1.10.760.10">
    <property type="entry name" value="Cytochrome c-like domain"/>
    <property type="match status" value="3"/>
</dbReference>
<dbReference type="RefSeq" id="WP_061942973.1">
    <property type="nucleotide sequence ID" value="NZ_CP013234.1"/>
</dbReference>
<dbReference type="Proteomes" id="UP000074561">
    <property type="component" value="Chromosome"/>
</dbReference>
<dbReference type="PATRIC" id="fig|279113.9.peg.4140"/>
<feature type="domain" description="Cytochrome c" evidence="6">
    <location>
        <begin position="49"/>
        <end position="152"/>
    </location>
</feature>
<evidence type="ECO:0000256" key="1">
    <source>
        <dbReference type="ARBA" id="ARBA00022617"/>
    </source>
</evidence>
<dbReference type="GO" id="GO:0020037">
    <property type="term" value="F:heme binding"/>
    <property type="evidence" value="ECO:0007669"/>
    <property type="project" value="InterPro"/>
</dbReference>
<feature type="binding site" description="axial binding residue" evidence="5">
    <location>
        <position position="340"/>
    </location>
    <ligand>
        <name>heme c</name>
        <dbReference type="ChEBI" id="CHEBI:61717"/>
        <label>3</label>
    </ligand>
    <ligandPart>
        <name>Fe</name>
        <dbReference type="ChEBI" id="CHEBI:18248"/>
    </ligandPart>
</feature>
<dbReference type="AlphaFoldDB" id="A0A127Q8X9"/>
<evidence type="ECO:0000256" key="5">
    <source>
        <dbReference type="PIRSR" id="PIRSR000018-51"/>
    </source>
</evidence>
<comment type="cofactor">
    <cofactor evidence="4">
        <name>heme c</name>
        <dbReference type="ChEBI" id="CHEBI:61717"/>
    </cofactor>
    <text evidence="4">Binds 3 heme c groups covalently per subunit.</text>
</comment>
<dbReference type="PANTHER" id="PTHR35008:SF4">
    <property type="entry name" value="BLL4482 PROTEIN"/>
    <property type="match status" value="1"/>
</dbReference>
<feature type="binding site" description="covalent" evidence="4">
    <location>
        <position position="66"/>
    </location>
    <ligand>
        <name>heme c</name>
        <dbReference type="ChEBI" id="CHEBI:61717"/>
        <label>1</label>
    </ligand>
</feature>
<dbReference type="PROSITE" id="PS51007">
    <property type="entry name" value="CYTC"/>
    <property type="match status" value="3"/>
</dbReference>
<dbReference type="GO" id="GO:0016020">
    <property type="term" value="C:membrane"/>
    <property type="evidence" value="ECO:0007669"/>
    <property type="project" value="InterPro"/>
</dbReference>
<feature type="binding site" description="covalent" evidence="4">
    <location>
        <position position="63"/>
    </location>
    <ligand>
        <name>heme c</name>
        <dbReference type="ChEBI" id="CHEBI:61717"/>
        <label>1</label>
    </ligand>
</feature>
<dbReference type="InterPro" id="IPR014353">
    <property type="entry name" value="Membr-bd_ADH_cyt_c"/>
</dbReference>
<dbReference type="OrthoDB" id="9809720at2"/>
<dbReference type="GO" id="GO:0016614">
    <property type="term" value="F:oxidoreductase activity, acting on CH-OH group of donors"/>
    <property type="evidence" value="ECO:0007669"/>
    <property type="project" value="InterPro"/>
</dbReference>
<dbReference type="InterPro" id="IPR009056">
    <property type="entry name" value="Cyt_c-like_dom"/>
</dbReference>
<feature type="domain" description="Cytochrome c" evidence="6">
    <location>
        <begin position="194"/>
        <end position="304"/>
    </location>
</feature>
<dbReference type="PANTHER" id="PTHR35008">
    <property type="entry name" value="BLL4482 PROTEIN-RELATED"/>
    <property type="match status" value="1"/>
</dbReference>
<keyword evidence="2 5" id="KW-0479">Metal-binding</keyword>
<protein>
    <submittedName>
        <fullName evidence="7">Cytochrome c family protein</fullName>
    </submittedName>
</protein>
<sequence length="434" mass="46440">MKRILMWLAGAALLLIAAVVAVLALLNADDDSAAARQPATAVAAVDAAAQIAKGAYLVRSGDCIACHTARGGKELVGGRAIQTPFGAIYSPNLTPDKETGIGNWTADDFWRALHNGKSKDGSLLYPAFPYTNYTKVTREDADAMFAYLRSVTPVAHKNLAPALRFPYDQRILLYGWRALYFRPGVYQEEKGQSVEWNRGAYLVQGLGHCSACHTTRNALGGSDLKAELGGGFIPVVNWYAPSLTSDDEIGLGDWDIEHITGLLKNGVSPRGTVLGPMAEVVGASLQHLSDADVKAMAVYLKSLPRQKEAEPAKERASADEVARVLAQGEKIYKNHCVDCHQASGKGTWPAYPPLAGNHAITMASPVNAIRVVLNGGFSPSTAANPRPYGMPPYGPALSDSEVAAVVSYIRNSWGNKAPIVNSAEVNRYRAIPLD</sequence>
<dbReference type="InterPro" id="IPR036909">
    <property type="entry name" value="Cyt_c-like_dom_sf"/>
</dbReference>
<dbReference type="GO" id="GO:0005506">
    <property type="term" value="F:iron ion binding"/>
    <property type="evidence" value="ECO:0007669"/>
    <property type="project" value="InterPro"/>
</dbReference>
<gene>
    <name evidence="7" type="ORF">CPter91_4173</name>
</gene>
<feature type="binding site" description="covalent" evidence="4">
    <location>
        <position position="336"/>
    </location>
    <ligand>
        <name>heme c</name>
        <dbReference type="ChEBI" id="CHEBI:61717"/>
        <label>3</label>
    </ligand>
</feature>
<feature type="binding site" description="axial binding residue" evidence="5">
    <location>
        <position position="213"/>
    </location>
    <ligand>
        <name>heme c</name>
        <dbReference type="ChEBI" id="CHEBI:61717"/>
        <label>2</label>
    </ligand>
    <ligandPart>
        <name>Fe</name>
        <dbReference type="ChEBI" id="CHEBI:18248"/>
    </ligandPart>
</feature>
<evidence type="ECO:0000256" key="4">
    <source>
        <dbReference type="PIRSR" id="PIRSR000018-50"/>
    </source>
</evidence>
<organism evidence="7 8">
    <name type="scientific">Collimonas pratensis</name>
    <dbReference type="NCBI Taxonomy" id="279113"/>
    <lineage>
        <taxon>Bacteria</taxon>
        <taxon>Pseudomonadati</taxon>
        <taxon>Pseudomonadota</taxon>
        <taxon>Betaproteobacteria</taxon>
        <taxon>Burkholderiales</taxon>
        <taxon>Oxalobacteraceae</taxon>
        <taxon>Collimonas</taxon>
    </lineage>
</organism>
<keyword evidence="3 5" id="KW-0408">Iron</keyword>
<evidence type="ECO:0000313" key="8">
    <source>
        <dbReference type="Proteomes" id="UP000074561"/>
    </source>
</evidence>
<dbReference type="EMBL" id="CP013234">
    <property type="protein sequence ID" value="AMP06488.1"/>
    <property type="molecule type" value="Genomic_DNA"/>
</dbReference>
<dbReference type="GO" id="GO:0009055">
    <property type="term" value="F:electron transfer activity"/>
    <property type="evidence" value="ECO:0007669"/>
    <property type="project" value="InterPro"/>
</dbReference>
<evidence type="ECO:0000313" key="7">
    <source>
        <dbReference type="EMBL" id="AMP06488.1"/>
    </source>
</evidence>
<proteinExistence type="predicted"/>